<dbReference type="InterPro" id="IPR019749">
    <property type="entry name" value="Band_41_domain"/>
</dbReference>
<dbReference type="RefSeq" id="XP_026728557.1">
    <property type="nucleotide sequence ID" value="XM_026872756.1"/>
</dbReference>
<accession>A0A7E5VJQ0</accession>
<feature type="domain" description="FERM" evidence="4">
    <location>
        <begin position="24"/>
        <end position="307"/>
    </location>
</feature>
<sequence>MRESLRRLASDEGVERRGRSAGSRRVRVELLSTEHITVDIDRKARGGDLLDKVCECLDLEERDYFGLQCTQRGDPRIWVDLNKRLSKTFRNEPWDVRFAVKFYPPEPADLKDDSTRYQVALAVRRDLMEGRLTCSQITYALLSSYVLQAELGDHEESQSLSSALHEHRAAPVGVITPELEANIEELYRKHKGQTPAEAELNYLETAKRLALYGAEQHAAADSRDVPIALAVCHHGLAVYRDGVVMNRFPWAKITKLSYNKRVFSVRLRAGECEEASTALCFRLAAARAARALWRAAVEAHMFYRREAPVLVDRVPGFSRLGSRRFSCRRTLRQMREGSATPTAA</sequence>
<dbReference type="Gene3D" id="1.20.80.10">
    <property type="match status" value="1"/>
</dbReference>
<proteinExistence type="predicted"/>
<organism evidence="5 7">
    <name type="scientific">Trichoplusia ni</name>
    <name type="common">Cabbage looper</name>
    <dbReference type="NCBI Taxonomy" id="7111"/>
    <lineage>
        <taxon>Eukaryota</taxon>
        <taxon>Metazoa</taxon>
        <taxon>Ecdysozoa</taxon>
        <taxon>Arthropoda</taxon>
        <taxon>Hexapoda</taxon>
        <taxon>Insecta</taxon>
        <taxon>Pterygota</taxon>
        <taxon>Neoptera</taxon>
        <taxon>Endopterygota</taxon>
        <taxon>Lepidoptera</taxon>
        <taxon>Glossata</taxon>
        <taxon>Ditrysia</taxon>
        <taxon>Noctuoidea</taxon>
        <taxon>Noctuidae</taxon>
        <taxon>Plusiinae</taxon>
        <taxon>Trichoplusia</taxon>
    </lineage>
</organism>
<dbReference type="GO" id="GO:0005912">
    <property type="term" value="C:adherens junction"/>
    <property type="evidence" value="ECO:0007669"/>
    <property type="project" value="UniProtKB-SubCell"/>
</dbReference>
<dbReference type="CDD" id="cd14473">
    <property type="entry name" value="FERM_B-lobe"/>
    <property type="match status" value="1"/>
</dbReference>
<dbReference type="GO" id="GO:0016028">
    <property type="term" value="C:rhabdomere"/>
    <property type="evidence" value="ECO:0007669"/>
    <property type="project" value="UniProtKB-SubCell"/>
</dbReference>
<dbReference type="Gene3D" id="3.10.20.90">
    <property type="entry name" value="Phosphatidylinositol 3-kinase Catalytic Subunit, Chain A, domain 1"/>
    <property type="match status" value="1"/>
</dbReference>
<dbReference type="GO" id="GO:0005886">
    <property type="term" value="C:plasma membrane"/>
    <property type="evidence" value="ECO:0007669"/>
    <property type="project" value="TreeGrafter"/>
</dbReference>
<dbReference type="InterPro" id="IPR000798">
    <property type="entry name" value="Ez/rad/moesin-like"/>
</dbReference>
<evidence type="ECO:0000313" key="7">
    <source>
        <dbReference type="RefSeq" id="XP_026728558.1"/>
    </source>
</evidence>
<dbReference type="InterPro" id="IPR035963">
    <property type="entry name" value="FERM_2"/>
</dbReference>
<evidence type="ECO:0000259" key="4">
    <source>
        <dbReference type="PROSITE" id="PS50057"/>
    </source>
</evidence>
<dbReference type="SUPFAM" id="SSF50729">
    <property type="entry name" value="PH domain-like"/>
    <property type="match status" value="1"/>
</dbReference>
<keyword evidence="2" id="KW-0965">Cell junction</keyword>
<dbReference type="RefSeq" id="XP_026728558.1">
    <property type="nucleotide sequence ID" value="XM_026872757.1"/>
</dbReference>
<evidence type="ECO:0000313" key="6">
    <source>
        <dbReference type="RefSeq" id="XP_026728557.1"/>
    </source>
</evidence>
<dbReference type="PRINTS" id="PR00935">
    <property type="entry name" value="BAND41"/>
</dbReference>
<dbReference type="InterPro" id="IPR019748">
    <property type="entry name" value="FERM_central"/>
</dbReference>
<dbReference type="SUPFAM" id="SSF47031">
    <property type="entry name" value="Second domain of FERM"/>
    <property type="match status" value="1"/>
</dbReference>
<evidence type="ECO:0000256" key="3">
    <source>
        <dbReference type="ARBA" id="ARBA00043944"/>
    </source>
</evidence>
<dbReference type="InterPro" id="IPR018980">
    <property type="entry name" value="FERM_PH-like_C"/>
</dbReference>
<evidence type="ECO:0000256" key="2">
    <source>
        <dbReference type="ARBA" id="ARBA00022949"/>
    </source>
</evidence>
<reference evidence="6 7" key="1">
    <citation type="submission" date="2025-04" db="UniProtKB">
        <authorList>
            <consortium name="RefSeq"/>
        </authorList>
    </citation>
    <scope>IDENTIFICATION</scope>
</reference>
<dbReference type="InterPro" id="IPR000299">
    <property type="entry name" value="FERM_domain"/>
</dbReference>
<dbReference type="PRINTS" id="PR00661">
    <property type="entry name" value="ERMFAMILY"/>
</dbReference>
<dbReference type="InterPro" id="IPR029071">
    <property type="entry name" value="Ubiquitin-like_domsf"/>
</dbReference>
<dbReference type="AlphaFoldDB" id="A0A7E5VJQ0"/>
<dbReference type="SUPFAM" id="SSF54236">
    <property type="entry name" value="Ubiquitin-like"/>
    <property type="match status" value="1"/>
</dbReference>
<dbReference type="InterPro" id="IPR018979">
    <property type="entry name" value="FERM_N"/>
</dbReference>
<dbReference type="Pfam" id="PF09380">
    <property type="entry name" value="FERM_C"/>
    <property type="match status" value="1"/>
</dbReference>
<dbReference type="PROSITE" id="PS50057">
    <property type="entry name" value="FERM_3"/>
    <property type="match status" value="1"/>
</dbReference>
<dbReference type="Proteomes" id="UP000322000">
    <property type="component" value="Chromosome 5"/>
</dbReference>
<comment type="subcellular location">
    <subcellularLocation>
        <location evidence="1">Cell junction</location>
        <location evidence="1">Adherens junction</location>
    </subcellularLocation>
    <subcellularLocation>
        <location evidence="3">Cell projection</location>
        <location evidence="3">Rhabdomere</location>
    </subcellularLocation>
</comment>
<dbReference type="Pfam" id="PF00373">
    <property type="entry name" value="FERM_M"/>
    <property type="match status" value="1"/>
</dbReference>
<dbReference type="SMART" id="SM00295">
    <property type="entry name" value="B41"/>
    <property type="match status" value="1"/>
</dbReference>
<dbReference type="Gene3D" id="2.30.29.30">
    <property type="entry name" value="Pleckstrin-homology domain (PH domain)/Phosphotyrosine-binding domain (PTB)"/>
    <property type="match status" value="1"/>
</dbReference>
<dbReference type="SMART" id="SM01196">
    <property type="entry name" value="FERM_C"/>
    <property type="match status" value="1"/>
</dbReference>
<dbReference type="OrthoDB" id="6589456at2759"/>
<dbReference type="Pfam" id="PF09379">
    <property type="entry name" value="FERM_N"/>
    <property type="match status" value="1"/>
</dbReference>
<name>A0A7E5VJQ0_TRINI</name>
<dbReference type="InterPro" id="IPR011993">
    <property type="entry name" value="PH-like_dom_sf"/>
</dbReference>
<dbReference type="KEGG" id="tnl:113494429"/>
<dbReference type="PANTHER" id="PTHR23280:SF21">
    <property type="entry name" value="PROTEIN 4.1 HOMOLOG"/>
    <property type="match status" value="1"/>
</dbReference>
<evidence type="ECO:0000256" key="1">
    <source>
        <dbReference type="ARBA" id="ARBA00004536"/>
    </source>
</evidence>
<protein>
    <submittedName>
        <fullName evidence="6 7">Band 4.1-like protein 1</fullName>
    </submittedName>
</protein>
<gene>
    <name evidence="6 7" type="primary">LOC113494429</name>
</gene>
<dbReference type="GO" id="GO:0008092">
    <property type="term" value="F:cytoskeletal protein binding"/>
    <property type="evidence" value="ECO:0007669"/>
    <property type="project" value="InterPro"/>
</dbReference>
<dbReference type="GO" id="GO:0009887">
    <property type="term" value="P:animal organ morphogenesis"/>
    <property type="evidence" value="ECO:0007669"/>
    <property type="project" value="UniProtKB-ARBA"/>
</dbReference>
<dbReference type="InterPro" id="IPR014352">
    <property type="entry name" value="FERM/acyl-CoA-bd_prot_sf"/>
</dbReference>
<dbReference type="PANTHER" id="PTHR23280">
    <property type="entry name" value="4.1 G PROTEIN"/>
    <property type="match status" value="1"/>
</dbReference>
<dbReference type="GO" id="GO:0005856">
    <property type="term" value="C:cytoskeleton"/>
    <property type="evidence" value="ECO:0007669"/>
    <property type="project" value="TreeGrafter"/>
</dbReference>
<dbReference type="FunFam" id="2.30.29.30:FF:000002">
    <property type="entry name" value="Band 4.1-like protein 5 isoform 1"/>
    <property type="match status" value="1"/>
</dbReference>
<dbReference type="GeneID" id="113494429"/>
<evidence type="ECO:0000313" key="5">
    <source>
        <dbReference type="Proteomes" id="UP000322000"/>
    </source>
</evidence>
<dbReference type="GO" id="GO:0031032">
    <property type="term" value="P:actomyosin structure organization"/>
    <property type="evidence" value="ECO:0007669"/>
    <property type="project" value="TreeGrafter"/>
</dbReference>
<dbReference type="GO" id="GO:0030182">
    <property type="term" value="P:neuron differentiation"/>
    <property type="evidence" value="ECO:0007669"/>
    <property type="project" value="UniProtKB-ARBA"/>
</dbReference>
<keyword evidence="5" id="KW-1185">Reference proteome</keyword>